<evidence type="ECO:0000256" key="1">
    <source>
        <dbReference type="ARBA" id="ARBA00009528"/>
    </source>
</evidence>
<evidence type="ECO:0000256" key="4">
    <source>
        <dbReference type="ARBA" id="ARBA00022801"/>
    </source>
</evidence>
<dbReference type="GO" id="GO:0030145">
    <property type="term" value="F:manganese ion binding"/>
    <property type="evidence" value="ECO:0007669"/>
    <property type="project" value="InterPro"/>
</dbReference>
<keyword evidence="4" id="KW-0378">Hydrolase</keyword>
<keyword evidence="3" id="KW-0645">Protease</keyword>
<evidence type="ECO:0000256" key="2">
    <source>
        <dbReference type="ARBA" id="ARBA00022438"/>
    </source>
</evidence>
<feature type="domain" description="Cytosol aminopeptidase" evidence="5">
    <location>
        <begin position="378"/>
        <end position="385"/>
    </location>
</feature>
<sequence>MRTMDIINKFPSTESPADGATVGIFHTDSVPSAAAIEGLAGPVEVFHLVFAAGSPPKEKSTEFSVLKYDRFPDAFATSEAGIRGVAGAAFSAKIGDLVEFFTTRENGSLLAEALVGCGKFSDFRVSDAYNVAKAIALTALHRKCKNVILVLGSLDITFIEALVTGFLNHISVDRRFRKDTTTENHLEGIYVATTSLEDVHPLAVRCKVLARAMHLSRELVTAPANYANTLSVSSFLKDKLTALGLSVNLMFEDDCRALGMGAYCAVAQGSNYPPVFVHATYRGEGPIKTKIALVGKGIMFDSGGINIKSAASEIELMKFDMGGMSAVFAAAEAIATLKPRGVEVHFISATCENMPGPKSYRPGDIITASNGKTIEVINTDAEGRLTLADALVYAENLEVDYIIDLATLTGACIVALGNHYGGYFSNDEELNMSFVKALEKSGELAWRMPLAKEYADSLESKVADLNNCNYKVKASTITAALFLKEFVEKAKWIHWDIAGTAFDKNSGRGTGYGVRTLVNLVMDLAEH</sequence>
<dbReference type="SUPFAM" id="SSF53187">
    <property type="entry name" value="Zn-dependent exopeptidases"/>
    <property type="match status" value="1"/>
</dbReference>
<dbReference type="InterPro" id="IPR011356">
    <property type="entry name" value="Leucine_aapep/pepB"/>
</dbReference>
<evidence type="ECO:0000313" key="7">
    <source>
        <dbReference type="Proteomes" id="UP000236319"/>
    </source>
</evidence>
<organism evidence="6 7">
    <name type="scientific">Babesia ovata</name>
    <dbReference type="NCBI Taxonomy" id="189622"/>
    <lineage>
        <taxon>Eukaryota</taxon>
        <taxon>Sar</taxon>
        <taxon>Alveolata</taxon>
        <taxon>Apicomplexa</taxon>
        <taxon>Aconoidasida</taxon>
        <taxon>Piroplasmida</taxon>
        <taxon>Babesiidae</taxon>
        <taxon>Babesia</taxon>
    </lineage>
</organism>
<evidence type="ECO:0000256" key="3">
    <source>
        <dbReference type="ARBA" id="ARBA00022670"/>
    </source>
</evidence>
<evidence type="ECO:0000313" key="6">
    <source>
        <dbReference type="EMBL" id="GBE61473.1"/>
    </source>
</evidence>
<dbReference type="GO" id="GO:0006508">
    <property type="term" value="P:proteolysis"/>
    <property type="evidence" value="ECO:0007669"/>
    <property type="project" value="UniProtKB-KW"/>
</dbReference>
<dbReference type="AlphaFoldDB" id="A0A2H6KEQ1"/>
<dbReference type="VEuPathDB" id="PiroplasmaDB:BOVATA_029660"/>
<gene>
    <name evidence="6" type="ORF">BOVATA_029660</name>
</gene>
<dbReference type="Proteomes" id="UP000236319">
    <property type="component" value="Unassembled WGS sequence"/>
</dbReference>
<dbReference type="InterPro" id="IPR000819">
    <property type="entry name" value="Peptidase_M17_C"/>
</dbReference>
<dbReference type="OrthoDB" id="412814at2759"/>
<reference evidence="6 7" key="1">
    <citation type="journal article" date="2017" name="BMC Genomics">
        <title>Whole-genome assembly of Babesia ovata and comparative genomics between closely related pathogens.</title>
        <authorList>
            <person name="Yamagishi J."/>
            <person name="Asada M."/>
            <person name="Hakimi H."/>
            <person name="Tanaka T.Q."/>
            <person name="Sugimoto C."/>
            <person name="Kawazu S."/>
        </authorList>
    </citation>
    <scope>NUCLEOTIDE SEQUENCE [LARGE SCALE GENOMIC DNA]</scope>
    <source>
        <strain evidence="6 7">Miyake</strain>
    </source>
</reference>
<protein>
    <submittedName>
        <fullName evidence="6">Cytosol aminopeptidase</fullName>
    </submittedName>
</protein>
<accession>A0A2H6KEQ1</accession>
<dbReference type="PRINTS" id="PR00481">
    <property type="entry name" value="LAMNOPPTDASE"/>
</dbReference>
<dbReference type="Gene3D" id="3.40.220.10">
    <property type="entry name" value="Leucine Aminopeptidase, subunit E, domain 1"/>
    <property type="match status" value="1"/>
</dbReference>
<proteinExistence type="inferred from homology"/>
<dbReference type="RefSeq" id="XP_028867716.1">
    <property type="nucleotide sequence ID" value="XM_029011883.1"/>
</dbReference>
<dbReference type="Gene3D" id="3.40.630.10">
    <property type="entry name" value="Zn peptidases"/>
    <property type="match status" value="1"/>
</dbReference>
<keyword evidence="2 6" id="KW-0031">Aminopeptidase</keyword>
<dbReference type="GO" id="GO:0005737">
    <property type="term" value="C:cytoplasm"/>
    <property type="evidence" value="ECO:0007669"/>
    <property type="project" value="InterPro"/>
</dbReference>
<dbReference type="PANTHER" id="PTHR11963:SF23">
    <property type="entry name" value="CYTOSOL AMINOPEPTIDASE"/>
    <property type="match status" value="1"/>
</dbReference>
<dbReference type="PROSITE" id="PS00631">
    <property type="entry name" value="CYTOSOL_AP"/>
    <property type="match status" value="1"/>
</dbReference>
<dbReference type="InterPro" id="IPR043472">
    <property type="entry name" value="Macro_dom-like"/>
</dbReference>
<dbReference type="GeneID" id="39875243"/>
<dbReference type="CDD" id="cd00433">
    <property type="entry name" value="Peptidase_M17"/>
    <property type="match status" value="1"/>
</dbReference>
<comment type="similarity">
    <text evidence="1">Belongs to the peptidase M17 family.</text>
</comment>
<comment type="caution">
    <text evidence="6">The sequence shown here is derived from an EMBL/GenBank/DDBJ whole genome shotgun (WGS) entry which is preliminary data.</text>
</comment>
<keyword evidence="7" id="KW-1185">Reference proteome</keyword>
<dbReference type="Pfam" id="PF00883">
    <property type="entry name" value="Peptidase_M17"/>
    <property type="match status" value="1"/>
</dbReference>
<evidence type="ECO:0000259" key="5">
    <source>
        <dbReference type="PROSITE" id="PS00631"/>
    </source>
</evidence>
<dbReference type="EMBL" id="BDSA01000003">
    <property type="protein sequence ID" value="GBE61473.1"/>
    <property type="molecule type" value="Genomic_DNA"/>
</dbReference>
<dbReference type="GO" id="GO:0070006">
    <property type="term" value="F:metalloaminopeptidase activity"/>
    <property type="evidence" value="ECO:0007669"/>
    <property type="project" value="InterPro"/>
</dbReference>
<name>A0A2H6KEQ1_9APIC</name>
<dbReference type="PANTHER" id="PTHR11963">
    <property type="entry name" value="LEUCINE AMINOPEPTIDASE-RELATED"/>
    <property type="match status" value="1"/>
</dbReference>
<dbReference type="SUPFAM" id="SSF52949">
    <property type="entry name" value="Macro domain-like"/>
    <property type="match status" value="1"/>
</dbReference>